<proteinExistence type="predicted"/>
<feature type="region of interest" description="Disordered" evidence="1">
    <location>
        <begin position="744"/>
        <end position="781"/>
    </location>
</feature>
<feature type="region of interest" description="Disordered" evidence="1">
    <location>
        <begin position="1054"/>
        <end position="1073"/>
    </location>
</feature>
<feature type="compositionally biased region" description="Low complexity" evidence="1">
    <location>
        <begin position="767"/>
        <end position="778"/>
    </location>
</feature>
<dbReference type="InterPro" id="IPR057352">
    <property type="entry name" value="TPR_TmcB/C"/>
</dbReference>
<evidence type="ECO:0000313" key="4">
    <source>
        <dbReference type="EMBL" id="KAJ3173927.1"/>
    </source>
</evidence>
<keyword evidence="5" id="KW-1185">Reference proteome</keyword>
<dbReference type="EMBL" id="JADGJQ010000067">
    <property type="protein sequence ID" value="KAJ3173927.1"/>
    <property type="molecule type" value="Genomic_DNA"/>
</dbReference>
<evidence type="ECO:0000256" key="2">
    <source>
        <dbReference type="SAM" id="Phobius"/>
    </source>
</evidence>
<keyword evidence="2" id="KW-1133">Transmembrane helix</keyword>
<keyword evidence="2" id="KW-0812">Transmembrane</keyword>
<feature type="transmembrane region" description="Helical" evidence="2">
    <location>
        <begin position="1282"/>
        <end position="1300"/>
    </location>
</feature>
<comment type="caution">
    <text evidence="4">The sequence shown here is derived from an EMBL/GenBank/DDBJ whole genome shotgun (WGS) entry which is preliminary data.</text>
</comment>
<evidence type="ECO:0000256" key="1">
    <source>
        <dbReference type="SAM" id="MobiDB-lite"/>
    </source>
</evidence>
<feature type="transmembrane region" description="Helical" evidence="2">
    <location>
        <begin position="290"/>
        <end position="311"/>
    </location>
</feature>
<dbReference type="PANTHER" id="PTHR31600:SF2">
    <property type="entry name" value="GAMETE ENRICHED GENE 10 PROTEIN-RELATED"/>
    <property type="match status" value="1"/>
</dbReference>
<dbReference type="PANTHER" id="PTHR31600">
    <property type="entry name" value="TINY MACROCYSTS PROTEIN B-RELATED"/>
    <property type="match status" value="1"/>
</dbReference>
<feature type="transmembrane region" description="Helical" evidence="2">
    <location>
        <begin position="214"/>
        <end position="230"/>
    </location>
</feature>
<feature type="transmembrane region" description="Helical" evidence="2">
    <location>
        <begin position="990"/>
        <end position="1014"/>
    </location>
</feature>
<accession>A0AAD5XMU1</accession>
<feature type="transmembrane region" description="Helical" evidence="2">
    <location>
        <begin position="80"/>
        <end position="108"/>
    </location>
</feature>
<dbReference type="InterPro" id="IPR052994">
    <property type="entry name" value="Tiny_macrocysts_regulators"/>
</dbReference>
<feature type="region of interest" description="Disordered" evidence="1">
    <location>
        <begin position="632"/>
        <end position="651"/>
    </location>
</feature>
<feature type="transmembrane region" description="Helical" evidence="2">
    <location>
        <begin position="1078"/>
        <end position="1098"/>
    </location>
</feature>
<feature type="transmembrane region" description="Helical" evidence="2">
    <location>
        <begin position="172"/>
        <end position="194"/>
    </location>
</feature>
<dbReference type="Proteomes" id="UP001212152">
    <property type="component" value="Unassembled WGS sequence"/>
</dbReference>
<evidence type="ECO:0000313" key="5">
    <source>
        <dbReference type="Proteomes" id="UP001212152"/>
    </source>
</evidence>
<feature type="transmembrane region" description="Helical" evidence="2">
    <location>
        <begin position="120"/>
        <end position="146"/>
    </location>
</feature>
<keyword evidence="2" id="KW-0472">Membrane</keyword>
<sequence>MSRAPRTFAEGAPPSSLETTVFTLLYTMCKDAEHRSIVAYVLLILEDIQLWAFSWVPQAVFGLPAVVRKVFYPLYFVESYAGYTIMLWLCLATLVATTALIAFTAFSLNRGRFQWMWPLILLRNLSALITTVFFMPFLEIFVALVVCQVDTSGQRVVSAFPEQECFGSNMPLFVLSIVGLLITLPFGLFLNYIYVIPKPDSRNPLAKAHGMLDVLYFLLKTLLVFVSLLTSIEVRLIILMLINLVLIVTYLNYMPHFSHRVNSLRVSIFTSSLGSSIVALASTVAGTSSYAPLGILVGMVPLALAGGWIMTEHVRRGKVQRIMTLLRRRLEMQASQPDENKLRGGEKKPQLLHTALQDRRTSLKRRASSKLDLESGTNNASVPVVSVPAPYPDAGSTEFNDLLTVEQYKTVFARKAIKLPTVFNTPMDADIACRFLRDAEISAASRKLMTLIFEQALEQYPKQAQLALMYTFYLSRWGDDADECLHQLHCAKSNHPTLDVRFRIFMEERDFEQNTRSEEVGASSLNVAAYVEYQSLERQAISSHLASLVAIKAFWAFLAADGVDTGILAGHLNNMHKTQKDAVEYYEKIIARYPSKQILRMYAKYMLTIANNHEVGDQLLKRADDIEHQEGSVHLHPAPKGSGNLSGPVTSPQAAYGLGAVPGVSSVRTETIAESPSGEIEPPPVLPRSVVPSHVKDRDMARSASFEVPPAFTILPANPVNRSLPRKTAFGGMAEWAKISTPETSFLDRDEEQGRQAVAKEQATFGASRSQASSNNSSKEIRRQKARSLRLTENLLAPIIRLAIFVRLCCLCLLGLLIANYLVSVSLFNAPNSFLASLENATRARRGAMFAAQEMRLMSVYAAQGNADIWAYHQAKLSYEYGLFRTLILPTLYGNVNDDATAPILRAAAASFTSPRKVTLYNAYSLGAMLADSMRDLLNLNYADWQAPAITQNIDVRMWLDNCLAIGDAFDGFAQASLSSYISASSKRNIIVVALMLVSVVVIVVTALFINLMIHHALVKQRIVLKALNKISSKDRRKILDVVEEEVEEFLEYESADGEHDAAPPQTRGEKRGSSRTSLFISFLALVFLGAISLSLFIPPLISLQSSDETAKSIVLSNNRRYTFQTIGMLSHELPAGDTNTWAPYRVQHELTYRIWKLQQQHQSLLDGTDGVTSTNNIPELAAWCRTGGLCLTPTGCTNRPFNASIGFTQDVLLSGLDSVIATYLDHAQRFLLSPTYSYDDPNLYFVTNLEDDLADGLTMVDSILLQISKDKNVVYIEWEKILFSVAIIYFVGFYTLSFMRMFATIRAHMAQITSCIFWIPAEISAANSDLTKFMISGIVEVEKDKT</sequence>
<name>A0AAD5XMU1_9FUNG</name>
<feature type="domain" description="TmcB/TmcC TPR repeats" evidence="3">
    <location>
        <begin position="513"/>
        <end position="630"/>
    </location>
</feature>
<dbReference type="Pfam" id="PF25474">
    <property type="entry name" value="TPR_TmcB"/>
    <property type="match status" value="1"/>
</dbReference>
<feature type="transmembrane region" description="Helical" evidence="2">
    <location>
        <begin position="266"/>
        <end position="284"/>
    </location>
</feature>
<evidence type="ECO:0000259" key="3">
    <source>
        <dbReference type="Pfam" id="PF25474"/>
    </source>
</evidence>
<feature type="transmembrane region" description="Helical" evidence="2">
    <location>
        <begin position="236"/>
        <end position="254"/>
    </location>
</feature>
<gene>
    <name evidence="4" type="ORF">HDU87_007249</name>
</gene>
<reference evidence="4" key="1">
    <citation type="submission" date="2020-05" db="EMBL/GenBank/DDBJ databases">
        <title>Phylogenomic resolution of chytrid fungi.</title>
        <authorList>
            <person name="Stajich J.E."/>
            <person name="Amses K."/>
            <person name="Simmons R."/>
            <person name="Seto K."/>
            <person name="Myers J."/>
            <person name="Bonds A."/>
            <person name="Quandt C.A."/>
            <person name="Barry K."/>
            <person name="Liu P."/>
            <person name="Grigoriev I."/>
            <person name="Longcore J.E."/>
            <person name="James T.Y."/>
        </authorList>
    </citation>
    <scope>NUCLEOTIDE SEQUENCE</scope>
    <source>
        <strain evidence="4">JEL0379</strain>
    </source>
</reference>
<protein>
    <recommendedName>
        <fullName evidence="3">TmcB/TmcC TPR repeats domain-containing protein</fullName>
    </recommendedName>
</protein>
<organism evidence="4 5">
    <name type="scientific">Geranomyces variabilis</name>
    <dbReference type="NCBI Taxonomy" id="109894"/>
    <lineage>
        <taxon>Eukaryota</taxon>
        <taxon>Fungi</taxon>
        <taxon>Fungi incertae sedis</taxon>
        <taxon>Chytridiomycota</taxon>
        <taxon>Chytridiomycota incertae sedis</taxon>
        <taxon>Chytridiomycetes</taxon>
        <taxon>Spizellomycetales</taxon>
        <taxon>Powellomycetaceae</taxon>
        <taxon>Geranomyces</taxon>
    </lineage>
</organism>
<feature type="compositionally biased region" description="Basic and acidic residues" evidence="1">
    <location>
        <begin position="1057"/>
        <end position="1073"/>
    </location>
</feature>
<feature type="transmembrane region" description="Helical" evidence="2">
    <location>
        <begin position="37"/>
        <end position="60"/>
    </location>
</feature>
<feature type="transmembrane region" description="Helical" evidence="2">
    <location>
        <begin position="795"/>
        <end position="823"/>
    </location>
</feature>